<dbReference type="KEGG" id="uma:UMAG_11709"/>
<proteinExistence type="predicted"/>
<protein>
    <submittedName>
        <fullName evidence="2">Uncharacterized protein</fullName>
    </submittedName>
</protein>
<name>A0A0D1E0T2_MYCMD</name>
<feature type="region of interest" description="Disordered" evidence="1">
    <location>
        <begin position="81"/>
        <end position="104"/>
    </location>
</feature>
<dbReference type="RefSeq" id="XP_011388883.1">
    <property type="nucleotide sequence ID" value="XM_011390581.1"/>
</dbReference>
<sequence>MSTLEGAVPLGMGITKLRLWDEFHRTRCDAMQSSTQPSVLSSPTSTREISDTSVYIAHQSSRSELSTALCTLPWQSLSSKIHPAESTESQKTGSTTRAPEYVQQPASRATPWRLDLIHPRDSDFPASLSGLYRVDHHRDDFSKFDKSKSTFSWAEVAEYTHGILPPPVPRQPGPSRQKPPPLDVRIKAKARRAKRKRQKAEHRRRLFLAQLVQVTRLARLLNRDTASANSQAAISGTNSSTSKTGAVQKALALFPERLGVDLGNFVEVVFDTDAQSSEITAPSDISDDELARATRTEIETRRQLAGADIKVPGGVFRWMVAKDFARCWPEKVQHVRDNPWPGLEHVWGSPSGEIGAEEALQSCACADQKRCSLFKAKEPVRWQSGHRSRFLRRKERDDANRQPQESAPATAGIARLEKPTLIDEADVEKLKATPAQTSIG</sequence>
<accession>A0A0D1E0T2</accession>
<dbReference type="InParanoid" id="A0A0D1E0T2"/>
<keyword evidence="3" id="KW-1185">Reference proteome</keyword>
<dbReference type="VEuPathDB" id="FungiDB:UMAG_11709"/>
<gene>
    <name evidence="2" type="ORF">UMAG_11709</name>
</gene>
<dbReference type="GeneID" id="23567562"/>
<reference evidence="2 3" key="1">
    <citation type="journal article" date="2006" name="Nature">
        <title>Insights from the genome of the biotrophic fungal plant pathogen Ustilago maydis.</title>
        <authorList>
            <person name="Kamper J."/>
            <person name="Kahmann R."/>
            <person name="Bolker M."/>
            <person name="Ma L.J."/>
            <person name="Brefort T."/>
            <person name="Saville B.J."/>
            <person name="Banuett F."/>
            <person name="Kronstad J.W."/>
            <person name="Gold S.E."/>
            <person name="Muller O."/>
            <person name="Perlin M.H."/>
            <person name="Wosten H.A."/>
            <person name="de Vries R."/>
            <person name="Ruiz-Herrera J."/>
            <person name="Reynaga-Pena C.G."/>
            <person name="Snetselaar K."/>
            <person name="McCann M."/>
            <person name="Perez-Martin J."/>
            <person name="Feldbrugge M."/>
            <person name="Basse C.W."/>
            <person name="Steinberg G."/>
            <person name="Ibeas J.I."/>
            <person name="Holloman W."/>
            <person name="Guzman P."/>
            <person name="Farman M."/>
            <person name="Stajich J.E."/>
            <person name="Sentandreu R."/>
            <person name="Gonzalez-Prieto J.M."/>
            <person name="Kennell J.C."/>
            <person name="Molina L."/>
            <person name="Schirawski J."/>
            <person name="Mendoza-Mendoza A."/>
            <person name="Greilinger D."/>
            <person name="Munch K."/>
            <person name="Rossel N."/>
            <person name="Scherer M."/>
            <person name="Vranes M."/>
            <person name="Ladendorf O."/>
            <person name="Vincon V."/>
            <person name="Fuchs U."/>
            <person name="Sandrock B."/>
            <person name="Meng S."/>
            <person name="Ho E.C."/>
            <person name="Cahill M.J."/>
            <person name="Boyce K.J."/>
            <person name="Klose J."/>
            <person name="Klosterman S.J."/>
            <person name="Deelstra H.J."/>
            <person name="Ortiz-Castellanos L."/>
            <person name="Li W."/>
            <person name="Sanchez-Alonso P."/>
            <person name="Schreier P.H."/>
            <person name="Hauser-Hahn I."/>
            <person name="Vaupel M."/>
            <person name="Koopmann E."/>
            <person name="Friedrich G."/>
            <person name="Voss H."/>
            <person name="Schluter T."/>
            <person name="Margolis J."/>
            <person name="Platt D."/>
            <person name="Swimmer C."/>
            <person name="Gnirke A."/>
            <person name="Chen F."/>
            <person name="Vysotskaia V."/>
            <person name="Mannhaupt G."/>
            <person name="Guldener U."/>
            <person name="Munsterkotter M."/>
            <person name="Haase D."/>
            <person name="Oesterheld M."/>
            <person name="Mewes H.W."/>
            <person name="Mauceli E.W."/>
            <person name="DeCaprio D."/>
            <person name="Wade C.M."/>
            <person name="Butler J."/>
            <person name="Young S."/>
            <person name="Jaffe D.B."/>
            <person name="Calvo S."/>
            <person name="Nusbaum C."/>
            <person name="Galagan J."/>
            <person name="Birren B.W."/>
        </authorList>
    </citation>
    <scope>NUCLEOTIDE SEQUENCE [LARGE SCALE GENOMIC DNA]</scope>
    <source>
        <strain evidence="3">DSM 14603 / FGSC 9021 / UM521</strain>
    </source>
</reference>
<dbReference type="AlphaFoldDB" id="A0A0D1E0T2"/>
<dbReference type="OrthoDB" id="2556014at2759"/>
<organism evidence="2 3">
    <name type="scientific">Mycosarcoma maydis</name>
    <name type="common">Corn smut fungus</name>
    <name type="synonym">Ustilago maydis</name>
    <dbReference type="NCBI Taxonomy" id="5270"/>
    <lineage>
        <taxon>Eukaryota</taxon>
        <taxon>Fungi</taxon>
        <taxon>Dikarya</taxon>
        <taxon>Basidiomycota</taxon>
        <taxon>Ustilaginomycotina</taxon>
        <taxon>Ustilaginomycetes</taxon>
        <taxon>Ustilaginales</taxon>
        <taxon>Ustilaginaceae</taxon>
        <taxon>Mycosarcoma</taxon>
    </lineage>
</organism>
<feature type="region of interest" description="Disordered" evidence="1">
    <location>
        <begin position="385"/>
        <end position="420"/>
    </location>
</feature>
<feature type="compositionally biased region" description="Polar residues" evidence="1">
    <location>
        <begin position="86"/>
        <end position="97"/>
    </location>
</feature>
<dbReference type="EMBL" id="CM003144">
    <property type="protein sequence ID" value="KIS69814.1"/>
    <property type="molecule type" value="Genomic_DNA"/>
</dbReference>
<evidence type="ECO:0000313" key="3">
    <source>
        <dbReference type="Proteomes" id="UP000000561"/>
    </source>
</evidence>
<dbReference type="Proteomes" id="UP000000561">
    <property type="component" value="Chromosome 5"/>
</dbReference>
<evidence type="ECO:0000256" key="1">
    <source>
        <dbReference type="SAM" id="MobiDB-lite"/>
    </source>
</evidence>
<evidence type="ECO:0000313" key="2">
    <source>
        <dbReference type="EMBL" id="KIS69814.1"/>
    </source>
</evidence>